<proteinExistence type="predicted"/>
<dbReference type="Proteomes" id="UP000177043">
    <property type="component" value="Unassembled WGS sequence"/>
</dbReference>
<name>A0A1G2QDH4_9BACT</name>
<sequence length="374" mass="42926">MVANASVSAPPTPTRERRLFCFKIYGTVKIIDLNPLFNILNYMEKFLSPENEQNNFVETKLDADPKPEYDEDINPDEIFRKAGIEIQENEVRAEIIQIVEQWFAEKESQFKEKLTGFGMSEKDINLKLSVTKSILFNELRTIGQSFSDIKKKLPEIKDQLKKTADVESVYSWLEVSSPLALLILFKRKLTGDINEQDRKILAIIDHLIHNQVKGSYNSITEELTISFFNDSPFEDWNKTLTHELTHCGLSHAVPEATDISFNQSLKARTTENNRTNQVAINSYLRLLLAIDESAAHLAEGRSPSYKSYANKISPRTFAMIYEALKNITDGKDKKEADQIFVKIYKEITSRWHEDITLEEVAGMIIDIKNNKIIL</sequence>
<gene>
    <name evidence="1" type="ORF">A2571_02605</name>
</gene>
<dbReference type="AlphaFoldDB" id="A0A1G2QDH4"/>
<evidence type="ECO:0000313" key="1">
    <source>
        <dbReference type="EMBL" id="OHA58635.1"/>
    </source>
</evidence>
<protein>
    <submittedName>
        <fullName evidence="1">Uncharacterized protein</fullName>
    </submittedName>
</protein>
<evidence type="ECO:0000313" key="2">
    <source>
        <dbReference type="Proteomes" id="UP000177043"/>
    </source>
</evidence>
<organism evidence="1 2">
    <name type="scientific">Candidatus Vogelbacteria bacterium RIFOXYD1_FULL_44_32</name>
    <dbReference type="NCBI Taxonomy" id="1802438"/>
    <lineage>
        <taxon>Bacteria</taxon>
        <taxon>Candidatus Vogeliibacteriota</taxon>
    </lineage>
</organism>
<accession>A0A1G2QDH4</accession>
<dbReference type="STRING" id="1802438.A2571_02605"/>
<comment type="caution">
    <text evidence="1">The sequence shown here is derived from an EMBL/GenBank/DDBJ whole genome shotgun (WGS) entry which is preliminary data.</text>
</comment>
<reference evidence="1 2" key="1">
    <citation type="journal article" date="2016" name="Nat. Commun.">
        <title>Thousands of microbial genomes shed light on interconnected biogeochemical processes in an aquifer system.</title>
        <authorList>
            <person name="Anantharaman K."/>
            <person name="Brown C.T."/>
            <person name="Hug L.A."/>
            <person name="Sharon I."/>
            <person name="Castelle C.J."/>
            <person name="Probst A.J."/>
            <person name="Thomas B.C."/>
            <person name="Singh A."/>
            <person name="Wilkins M.J."/>
            <person name="Karaoz U."/>
            <person name="Brodie E.L."/>
            <person name="Williams K.H."/>
            <person name="Hubbard S.S."/>
            <person name="Banfield J.F."/>
        </authorList>
    </citation>
    <scope>NUCLEOTIDE SEQUENCE [LARGE SCALE GENOMIC DNA]</scope>
</reference>
<dbReference type="EMBL" id="MHTJ01000003">
    <property type="protein sequence ID" value="OHA58635.1"/>
    <property type="molecule type" value="Genomic_DNA"/>
</dbReference>